<dbReference type="EMBL" id="AP022839">
    <property type="protein sequence ID" value="BCA94133.1"/>
    <property type="molecule type" value="Genomic_DNA"/>
</dbReference>
<gene>
    <name evidence="2" type="ORF">TUM19329_04940</name>
</gene>
<feature type="chain" id="PRO_5026109436" evidence="1">
    <location>
        <begin position="28"/>
        <end position="185"/>
    </location>
</feature>
<dbReference type="KEGG" id="lant:TUM19329_04940"/>
<sequence>MSILYYKRLLINSVVLVFFLISCTAFASSKHRDVSVPPNYMFLQNAKLGILKSTKKQGIYQLILTNVQPYVTYFSDRPNRITGLMSIDNFLKEWQSNVTSGFKKDAPNVGIEGIKLNAFSRSQPISVVMVLSNPIYDKKANTLTYTAHELDAKYAPVVKDGTKLENIALFIDNIGSCPSCCCGFH</sequence>
<evidence type="ECO:0000313" key="3">
    <source>
        <dbReference type="Proteomes" id="UP000502894"/>
    </source>
</evidence>
<keyword evidence="3" id="KW-1185">Reference proteome</keyword>
<dbReference type="PROSITE" id="PS51257">
    <property type="entry name" value="PROKAR_LIPOPROTEIN"/>
    <property type="match status" value="1"/>
</dbReference>
<proteinExistence type="predicted"/>
<accession>A0A6F8T1N3</accession>
<protein>
    <submittedName>
        <fullName evidence="2">Uncharacterized protein</fullName>
    </submittedName>
</protein>
<organism evidence="2 3">
    <name type="scientific">Legionella antarctica</name>
    <dbReference type="NCBI Taxonomy" id="2708020"/>
    <lineage>
        <taxon>Bacteria</taxon>
        <taxon>Pseudomonadati</taxon>
        <taxon>Pseudomonadota</taxon>
        <taxon>Gammaproteobacteria</taxon>
        <taxon>Legionellales</taxon>
        <taxon>Legionellaceae</taxon>
        <taxon>Legionella</taxon>
    </lineage>
</organism>
<keyword evidence="1" id="KW-0732">Signal</keyword>
<feature type="signal peptide" evidence="1">
    <location>
        <begin position="1"/>
        <end position="27"/>
    </location>
</feature>
<dbReference type="Proteomes" id="UP000502894">
    <property type="component" value="Chromosome"/>
</dbReference>
<evidence type="ECO:0000313" key="2">
    <source>
        <dbReference type="EMBL" id="BCA94133.1"/>
    </source>
</evidence>
<reference evidence="2" key="1">
    <citation type="journal article" date="2020" name="Microbiol. Resour. Announc.">
        <title>Complete Genome Sequence of Novel Psychrotolerant Legionella Strain TUM19329, Isolated from Antarctic Lake Sediment.</title>
        <authorList>
            <person name="Shimada S."/>
            <person name="Nakai R."/>
            <person name="Aoki K."/>
            <person name="Shimoeda N."/>
            <person name="Ohno G."/>
            <person name="Miyazaki Y."/>
            <person name="Kudoh S."/>
            <person name="Imura S."/>
            <person name="Watanabe K."/>
            <person name="Ishii Y."/>
            <person name="Tateda K."/>
        </authorList>
    </citation>
    <scope>NUCLEOTIDE SEQUENCE [LARGE SCALE GENOMIC DNA]</scope>
    <source>
        <strain evidence="2">TUM19329</strain>
    </source>
</reference>
<evidence type="ECO:0000256" key="1">
    <source>
        <dbReference type="SAM" id="SignalP"/>
    </source>
</evidence>
<name>A0A6F8T1N3_9GAMM</name>
<dbReference type="RefSeq" id="WP_173236108.1">
    <property type="nucleotide sequence ID" value="NZ_AP022839.1"/>
</dbReference>
<dbReference type="AlphaFoldDB" id="A0A6F8T1N3"/>